<dbReference type="Pfam" id="PF02495">
    <property type="entry name" value="TGBp3"/>
    <property type="match status" value="1"/>
</dbReference>
<dbReference type="GO" id="GO:0044167">
    <property type="term" value="C:host cell endoplasmic reticulum membrane"/>
    <property type="evidence" value="ECO:0007669"/>
    <property type="project" value="UniProtKB-SubCell"/>
</dbReference>
<evidence type="ECO:0000256" key="11">
    <source>
        <dbReference type="ARBA" id="ARBA00025270"/>
    </source>
</evidence>
<keyword evidence="5 14" id="KW-0812">Transmembrane</keyword>
<name>A0AAE6FNI7_9VIRU</name>
<evidence type="ECO:0000256" key="12">
    <source>
        <dbReference type="ARBA" id="ARBA00030266"/>
    </source>
</evidence>
<gene>
    <name evidence="15" type="primary">TGBP3</name>
</gene>
<evidence type="ECO:0000256" key="13">
    <source>
        <dbReference type="ARBA" id="ARBA00033148"/>
    </source>
</evidence>
<comment type="similarity">
    <text evidence="2">Belongs to the Tymovirales TGBp3 protein family.</text>
</comment>
<organism evidence="15 16">
    <name type="scientific">Shallot virus S</name>
    <dbReference type="NCBI Taxonomy" id="2586033"/>
    <lineage>
        <taxon>Viruses</taxon>
        <taxon>Riboviria</taxon>
        <taxon>Orthornavirae</taxon>
        <taxon>Kitrinoviricota</taxon>
        <taxon>Alsuviricetes</taxon>
        <taxon>Tymovirales</taxon>
        <taxon>Betaflexiviridae</taxon>
        <taxon>Quinvirinae</taxon>
        <taxon>Carlavirus</taxon>
        <taxon>Carlavirus sigmascalonici</taxon>
        <taxon>Carlavirus ShVS</taxon>
    </lineage>
</organism>
<evidence type="ECO:0000256" key="6">
    <source>
        <dbReference type="ARBA" id="ARBA00022870"/>
    </source>
</evidence>
<evidence type="ECO:0000256" key="9">
    <source>
        <dbReference type="ARBA" id="ARBA00023136"/>
    </source>
</evidence>
<dbReference type="Proteomes" id="UP000830082">
    <property type="component" value="Segment"/>
</dbReference>
<dbReference type="EMBL" id="MH292861">
    <property type="protein sequence ID" value="QCY49485.1"/>
    <property type="molecule type" value="Genomic_RNA"/>
</dbReference>
<keyword evidence="4" id="KW-0813">Transport</keyword>
<evidence type="ECO:0000256" key="10">
    <source>
        <dbReference type="ARBA" id="ARBA00023184"/>
    </source>
</evidence>
<protein>
    <recommendedName>
        <fullName evidence="3">Movement protein TGBp3</fullName>
    </recommendedName>
    <alternativeName>
        <fullName evidence="12">7 kDa protein</fullName>
    </alternativeName>
    <alternativeName>
        <fullName evidence="13">Triple gene block 3 protein</fullName>
    </alternativeName>
</protein>
<evidence type="ECO:0000256" key="3">
    <source>
        <dbReference type="ARBA" id="ARBA00013812"/>
    </source>
</evidence>
<evidence type="ECO:0000313" key="15">
    <source>
        <dbReference type="EMBL" id="QCY49485.1"/>
    </source>
</evidence>
<evidence type="ECO:0000256" key="8">
    <source>
        <dbReference type="ARBA" id="ARBA00023031"/>
    </source>
</evidence>
<evidence type="ECO:0000256" key="2">
    <source>
        <dbReference type="ARBA" id="ARBA00010355"/>
    </source>
</evidence>
<keyword evidence="10" id="KW-1038">Host endoplasmic reticulum</keyword>
<feature type="transmembrane region" description="Helical" evidence="14">
    <location>
        <begin position="6"/>
        <end position="23"/>
    </location>
</feature>
<dbReference type="KEGG" id="vg:80537730"/>
<keyword evidence="9 14" id="KW-0472">Membrane</keyword>
<keyword evidence="7 14" id="KW-1133">Transmembrane helix</keyword>
<evidence type="ECO:0000256" key="1">
    <source>
        <dbReference type="ARBA" id="ARBA00004625"/>
    </source>
</evidence>
<accession>A0AAE6FNI7</accession>
<dbReference type="GO" id="GO:0046740">
    <property type="term" value="P:transport of virus in host, cell to cell"/>
    <property type="evidence" value="ECO:0007669"/>
    <property type="project" value="UniProtKB-KW"/>
</dbReference>
<comment type="subcellular location">
    <subcellularLocation>
        <location evidence="1">Host endoplasmic reticulum membrane</location>
    </subcellularLocation>
</comment>
<evidence type="ECO:0000256" key="5">
    <source>
        <dbReference type="ARBA" id="ARBA00022692"/>
    </source>
</evidence>
<dbReference type="GeneID" id="80537730"/>
<evidence type="ECO:0000313" key="16">
    <source>
        <dbReference type="Proteomes" id="UP000830082"/>
    </source>
</evidence>
<dbReference type="InterPro" id="IPR003411">
    <property type="entry name" value="TGBp3"/>
</dbReference>
<proteinExistence type="inferred from homology"/>
<keyword evidence="8" id="KW-0916">Viral movement protein</keyword>
<sequence length="64" mass="6962">MLSQPLLISIACVIVTLALLLYLDSLSARGCTVIISGESVKLLNCVFNREFVEYASKLKPFGSL</sequence>
<evidence type="ECO:0000256" key="14">
    <source>
        <dbReference type="SAM" id="Phobius"/>
    </source>
</evidence>
<dbReference type="RefSeq" id="YP_010799361.1">
    <property type="nucleotide sequence ID" value="NC_076633.1"/>
</dbReference>
<keyword evidence="6" id="KW-1043">Host membrane</keyword>
<keyword evidence="16" id="KW-1185">Reference proteome</keyword>
<evidence type="ECO:0000256" key="4">
    <source>
        <dbReference type="ARBA" id="ARBA00022448"/>
    </source>
</evidence>
<reference evidence="15" key="1">
    <citation type="submission" date="2018-05" db="EMBL/GenBank/DDBJ databases">
        <title>Molecular and biological characterization of two novel viruses identified through elucidation of emerging shallot mild yellow stripe disease in France.</title>
        <authorList>
            <person name="Marais A."/>
            <person name="Faure C."/>
            <person name="Theil S."/>
            <person name="Candresse T."/>
        </authorList>
    </citation>
    <scope>NUCLEOTIDE SEQUENCE</scope>
    <source>
        <strain evidence="15">13-17</strain>
    </source>
</reference>
<comment type="function">
    <text evidence="11">Plays a role in viral cell-to-cell propagation, by facilitating genome transport to neighboring plant cells through plasmosdesmata. May induce the formation of granular vesicles derived from the Endoplasmic reticulum, which align on actin filaments.</text>
</comment>
<evidence type="ECO:0000256" key="7">
    <source>
        <dbReference type="ARBA" id="ARBA00022989"/>
    </source>
</evidence>